<dbReference type="KEGG" id="apa:APP7_1817"/>
<dbReference type="HOGENOM" id="CLU_462054_0_0_6"/>
<dbReference type="KEGG" id="apa:APP7_0362"/>
<reference evidence="2" key="2">
    <citation type="submission" date="2008-06" db="EMBL/GenBank/DDBJ databases">
        <title>Genome and proteome analysis of A. pleuropneumoniae serotype 7.</title>
        <authorList>
            <person name="Buettner F."/>
            <person name="Martinez-Arias R."/>
            <person name="Goesmann A."/>
            <person name="Baltes N."/>
            <person name="Tegetmeyer H."/>
            <person name="Singh M."/>
            <person name="Gerlach G.F."/>
        </authorList>
    </citation>
    <scope>NUCLEOTIDE SEQUENCE</scope>
    <source>
        <strain evidence="2">AP76</strain>
    </source>
</reference>
<proteinExistence type="predicted"/>
<dbReference type="AlphaFoldDB" id="B3GYY3"/>
<sequence length="603" mass="70444">MFYLNNDNFKREPYRGYCPRHLEKLFTKPHLDIRGNGYYYPDNEYVVAWYESDFIFKSRKAQAHAKVKLVNLTCSKYTGKNSAEYLSVLYISVPLNYLHYFTIGSIWKGGVAKEQFAFEEFYITVEAENQDGKRENLSIVSFGESKENGLEKPFDYTIYTISTEYHNYGDDLNRLLSISYQNQKFIIHPLHIFMMHYGYSTDIKRILATYPFDEVRERLFIDKVVENLDVERYVVLPKYFVKKDAIFLYHLKYDEETTGIRVKNLVSQFRLNVRNQKHPIEIGFWHTQKVELKIRGIRLGNAVLCAEIIGLNQPEGEDITLVLSQSKREKSGNKTEEQNNEVNNVPITRVYTREPELDELPLTDNSPDNRTVEYNNRQFELLGRQRQIRALKKAREESNQKMKALTPDEIDSLGVGESDGRNGKVGLAFCFLDDTPVGKSSKLYKLWQHAKAVAEWNHGEAHWYTPNLGFRNDDELLPVSLETNKCFDYPEIAIIICLQIYGETFFLIDFSMKQRDISIRGLGYKPDPNEDFLYESDMSKSELSELLSAVHHHEHLPKEYIEKKNKEKTKLTTFNHSEAESSNWAYNAVQKLTSRAITKPTYF</sequence>
<reference evidence="3" key="3">
    <citation type="submission" date="2008-06" db="EMBL/GenBank/DDBJ databases">
        <title>Genome and proteome analysis of A. pleuropneumoniae serotype 7.</title>
        <authorList>
            <person name="Linke B."/>
            <person name="Buettner F."/>
            <person name="Martinez-Arias R."/>
            <person name="Goesmann A."/>
            <person name="Baltes N."/>
            <person name="Tegetmeyer H."/>
            <person name="Singh M."/>
            <person name="Gerlach G.F."/>
        </authorList>
    </citation>
    <scope>NUCLEOTIDE SEQUENCE [LARGE SCALE GENOMIC DNA]</scope>
    <source>
        <strain evidence="3">AP76</strain>
    </source>
</reference>
<dbReference type="Proteomes" id="UP000001226">
    <property type="component" value="Chromosome"/>
</dbReference>
<dbReference type="EMBL" id="CP001091">
    <property type="protein sequence ID" value="ACE62469.1"/>
    <property type="molecule type" value="Genomic_DNA"/>
</dbReference>
<evidence type="ECO:0000313" key="2">
    <source>
        <dbReference type="EMBL" id="ACE62469.1"/>
    </source>
</evidence>
<gene>
    <name evidence="1" type="ordered locus">APP7_0362</name>
    <name evidence="2" type="ordered locus">APP7_1817</name>
</gene>
<dbReference type="EMBL" id="CP001091">
    <property type="protein sequence ID" value="ACE61014.1"/>
    <property type="molecule type" value="Genomic_DNA"/>
</dbReference>
<protein>
    <submittedName>
        <fullName evidence="2">Uncharacterized protein</fullName>
    </submittedName>
</protein>
<evidence type="ECO:0000313" key="3">
    <source>
        <dbReference type="Proteomes" id="UP000001226"/>
    </source>
</evidence>
<accession>B3GYY3</accession>
<name>B3GYY3_ACTP7</name>
<reference evidence="2" key="1">
    <citation type="submission" date="2008-05" db="EMBL/GenBank/DDBJ databases">
        <authorList>
            <person name="Linke B."/>
        </authorList>
    </citation>
    <scope>NUCLEOTIDE SEQUENCE</scope>
    <source>
        <strain evidence="2">AP76</strain>
    </source>
</reference>
<organism evidence="2 3">
    <name type="scientific">Actinobacillus pleuropneumoniae serotype 7 (strain AP76)</name>
    <dbReference type="NCBI Taxonomy" id="537457"/>
    <lineage>
        <taxon>Bacteria</taxon>
        <taxon>Pseudomonadati</taxon>
        <taxon>Pseudomonadota</taxon>
        <taxon>Gammaproteobacteria</taxon>
        <taxon>Pasteurellales</taxon>
        <taxon>Pasteurellaceae</taxon>
        <taxon>Actinobacillus</taxon>
    </lineage>
</organism>
<evidence type="ECO:0000313" key="1">
    <source>
        <dbReference type="EMBL" id="ACE61014.1"/>
    </source>
</evidence>
<dbReference type="RefSeq" id="WP_012478332.1">
    <property type="nucleotide sequence ID" value="NC_010939.1"/>
</dbReference>